<evidence type="ECO:0000256" key="8">
    <source>
        <dbReference type="ARBA" id="ARBA00023143"/>
    </source>
</evidence>
<dbReference type="EMBL" id="JBHTFQ010000001">
    <property type="protein sequence ID" value="MFC7702638.1"/>
    <property type="molecule type" value="Genomic_DNA"/>
</dbReference>
<feature type="domain" description="Flagellar M-ring N-terminal" evidence="12">
    <location>
        <begin position="38"/>
        <end position="207"/>
    </location>
</feature>
<accession>A0ABW2UF61</accession>
<evidence type="ECO:0000256" key="4">
    <source>
        <dbReference type="ARBA" id="ARBA00022475"/>
    </source>
</evidence>
<evidence type="ECO:0000259" key="12">
    <source>
        <dbReference type="Pfam" id="PF01514"/>
    </source>
</evidence>
<gene>
    <name evidence="14" type="primary">fliF</name>
    <name evidence="14" type="ORF">ACFQXB_00335</name>
</gene>
<dbReference type="PRINTS" id="PR01009">
    <property type="entry name" value="FLGMRINGFLIF"/>
</dbReference>
<evidence type="ECO:0000256" key="3">
    <source>
        <dbReference type="ARBA" id="ARBA00007971"/>
    </source>
</evidence>
<evidence type="ECO:0000256" key="1">
    <source>
        <dbReference type="ARBA" id="ARBA00004117"/>
    </source>
</evidence>
<comment type="caution">
    <text evidence="14">The sequence shown here is derived from an EMBL/GenBank/DDBJ whole genome shotgun (WGS) entry which is preliminary data.</text>
</comment>
<protein>
    <recommendedName>
        <fullName evidence="9">Flagellar M-ring protein</fullName>
    </recommendedName>
</protein>
<keyword evidence="15" id="KW-1185">Reference proteome</keyword>
<comment type="function">
    <text evidence="9">The M ring may be actively involved in energy transduction.</text>
</comment>
<evidence type="ECO:0000256" key="11">
    <source>
        <dbReference type="SAM" id="Phobius"/>
    </source>
</evidence>
<evidence type="ECO:0000256" key="5">
    <source>
        <dbReference type="ARBA" id="ARBA00022692"/>
    </source>
</evidence>
<evidence type="ECO:0000256" key="10">
    <source>
        <dbReference type="SAM" id="MobiDB-lite"/>
    </source>
</evidence>
<keyword evidence="14" id="KW-0966">Cell projection</keyword>
<dbReference type="PANTHER" id="PTHR30046:SF0">
    <property type="entry name" value="FLAGELLAR M-RING PROTEIN"/>
    <property type="match status" value="1"/>
</dbReference>
<dbReference type="PANTHER" id="PTHR30046">
    <property type="entry name" value="FLAGELLAR M-RING PROTEIN"/>
    <property type="match status" value="1"/>
</dbReference>
<dbReference type="InterPro" id="IPR013556">
    <property type="entry name" value="Flag_M-ring_C"/>
</dbReference>
<keyword evidence="4" id="KW-1003">Cell membrane</keyword>
<dbReference type="PIRSF" id="PIRSF004862">
    <property type="entry name" value="FliF"/>
    <property type="match status" value="1"/>
</dbReference>
<feature type="region of interest" description="Disordered" evidence="10">
    <location>
        <begin position="297"/>
        <end position="321"/>
    </location>
</feature>
<organism evidence="14 15">
    <name type="scientific">Plastorhodobacter daqingensis</name>
    <dbReference type="NCBI Taxonomy" id="1387281"/>
    <lineage>
        <taxon>Bacteria</taxon>
        <taxon>Pseudomonadati</taxon>
        <taxon>Pseudomonadota</taxon>
        <taxon>Alphaproteobacteria</taxon>
        <taxon>Rhodobacterales</taxon>
        <taxon>Paracoccaceae</taxon>
        <taxon>Plastorhodobacter</taxon>
    </lineage>
</organism>
<keyword evidence="6 11" id="KW-1133">Transmembrane helix</keyword>
<dbReference type="InterPro" id="IPR006182">
    <property type="entry name" value="FliF_N_dom"/>
</dbReference>
<evidence type="ECO:0000313" key="15">
    <source>
        <dbReference type="Proteomes" id="UP001596516"/>
    </source>
</evidence>
<comment type="similarity">
    <text evidence="3 9">Belongs to the FliF family.</text>
</comment>
<feature type="domain" description="Flagellar M-ring C-terminal" evidence="13">
    <location>
        <begin position="236"/>
        <end position="398"/>
    </location>
</feature>
<name>A0ABW2UF61_9RHOB</name>
<dbReference type="InterPro" id="IPR043427">
    <property type="entry name" value="YscJ/FliF"/>
</dbReference>
<comment type="subcellular location">
    <subcellularLocation>
        <location evidence="1 9">Bacterial flagellum basal body</location>
    </subcellularLocation>
    <subcellularLocation>
        <location evidence="2">Cell membrane</location>
        <topology evidence="2">Multi-pass membrane protein</topology>
    </subcellularLocation>
</comment>
<dbReference type="Proteomes" id="UP001596516">
    <property type="component" value="Unassembled WGS sequence"/>
</dbReference>
<reference evidence="15" key="1">
    <citation type="journal article" date="2019" name="Int. J. Syst. Evol. Microbiol.">
        <title>The Global Catalogue of Microorganisms (GCM) 10K type strain sequencing project: providing services to taxonomists for standard genome sequencing and annotation.</title>
        <authorList>
            <consortium name="The Broad Institute Genomics Platform"/>
            <consortium name="The Broad Institute Genome Sequencing Center for Infectious Disease"/>
            <person name="Wu L."/>
            <person name="Ma J."/>
        </authorList>
    </citation>
    <scope>NUCLEOTIDE SEQUENCE [LARGE SCALE GENOMIC DNA]</scope>
    <source>
        <strain evidence="15">CGMCC 1.12750</strain>
    </source>
</reference>
<proteinExistence type="inferred from homology"/>
<feature type="transmembrane region" description="Helical" evidence="11">
    <location>
        <begin position="418"/>
        <end position="439"/>
    </location>
</feature>
<dbReference type="NCBIfam" id="TIGR00206">
    <property type="entry name" value="fliF"/>
    <property type="match status" value="1"/>
</dbReference>
<evidence type="ECO:0000256" key="6">
    <source>
        <dbReference type="ARBA" id="ARBA00022989"/>
    </source>
</evidence>
<evidence type="ECO:0000259" key="13">
    <source>
        <dbReference type="Pfam" id="PF08345"/>
    </source>
</evidence>
<dbReference type="InterPro" id="IPR000067">
    <property type="entry name" value="FlgMring_FliF"/>
</dbReference>
<dbReference type="Gene3D" id="3.30.300.30">
    <property type="match status" value="1"/>
</dbReference>
<keyword evidence="8 9" id="KW-0975">Bacterial flagellum</keyword>
<evidence type="ECO:0000313" key="14">
    <source>
        <dbReference type="EMBL" id="MFC7702638.1"/>
    </source>
</evidence>
<dbReference type="Pfam" id="PF08345">
    <property type="entry name" value="YscJ_FliF_C"/>
    <property type="match status" value="1"/>
</dbReference>
<sequence>MPQLLSVWSALSPQRKAVVVLATVAMFAAVLAVARLATAPTMGLLYGGLESGPAGEVVRALDQRGITYEVRGDSIWVESPRRDEIRMSLAADGLPSNNAAGYELLDGLSGFGTTSQMFDAAYWRAKEGELARTITASPQIRAARVHIAPAGTQPFRREIRPSASVTVTTLGGQLAPGQAKALKFLVASAVAGLQPEDVSVIDSVGGIVVAGDDPTAVARTGDDRALELKRNVERLLEARVGAGKAVVEVSVETLMESEQIVERRFDPESRVAISAETEERSTSSNDQGRAQVTVASNLPDGEAANGGGSSQSQTAETRERVNYEVSELQREVIRAPGSIRRISVAVLLDEPKVPGADGIPVLAPRSEAELEALKELVASAIGFDDARGDVITIKAFEFEPVQPLGALVEANILGGLDLMSLIQLAVLALVALVLGLFVVRPLLSAQATPAALPAPPAEPEAAATALPELPPLSGEIDLGDLPMFPIMTGDPGESFESDDPVSRLRRLIEERQQESVEILRGWMEDREERA</sequence>
<keyword evidence="5 11" id="KW-0812">Transmembrane</keyword>
<dbReference type="InterPro" id="IPR045851">
    <property type="entry name" value="AMP-bd_C_sf"/>
</dbReference>
<evidence type="ECO:0000256" key="9">
    <source>
        <dbReference type="PIRNR" id="PIRNR004862"/>
    </source>
</evidence>
<keyword evidence="7 11" id="KW-0472">Membrane</keyword>
<evidence type="ECO:0000256" key="7">
    <source>
        <dbReference type="ARBA" id="ARBA00023136"/>
    </source>
</evidence>
<keyword evidence="14" id="KW-0969">Cilium</keyword>
<keyword evidence="14" id="KW-0282">Flagellum</keyword>
<dbReference type="RefSeq" id="WP_377397382.1">
    <property type="nucleotide sequence ID" value="NZ_JBHTFQ010000001.1"/>
</dbReference>
<evidence type="ECO:0000256" key="2">
    <source>
        <dbReference type="ARBA" id="ARBA00004651"/>
    </source>
</evidence>
<dbReference type="Pfam" id="PF01514">
    <property type="entry name" value="YscJ_FliF"/>
    <property type="match status" value="1"/>
</dbReference>